<dbReference type="Proteomes" id="UP000595823">
    <property type="component" value="Chromosome"/>
</dbReference>
<gene>
    <name evidence="19" type="ORF">HUG15_20150</name>
</gene>
<dbReference type="EMBL" id="CP054705">
    <property type="protein sequence ID" value="QQK77666.1"/>
    <property type="molecule type" value="Genomic_DNA"/>
</dbReference>
<keyword evidence="7 17" id="KW-0028">Amino-acid biosynthesis</keyword>
<dbReference type="GO" id="GO:0009099">
    <property type="term" value="P:L-valine biosynthetic process"/>
    <property type="evidence" value="ECO:0007669"/>
    <property type="project" value="UniProtKB-UniPathway"/>
</dbReference>
<feature type="modified residue" description="N6-(pyridoxal phosphate)lysine" evidence="14">
    <location>
        <position position="197"/>
    </location>
</feature>
<evidence type="ECO:0000256" key="8">
    <source>
        <dbReference type="ARBA" id="ARBA00022679"/>
    </source>
</evidence>
<evidence type="ECO:0000256" key="14">
    <source>
        <dbReference type="PIRSR" id="PIRSR006468-1"/>
    </source>
</evidence>
<keyword evidence="10 17" id="KW-0100">Branched-chain amino acid biosynthesis</keyword>
<dbReference type="RefSeq" id="WP_200125216.1">
    <property type="nucleotide sequence ID" value="NZ_CP054705.1"/>
</dbReference>
<dbReference type="FunFam" id="3.30.470.10:FF:000002">
    <property type="entry name" value="Branched-chain-amino-acid aminotransferase"/>
    <property type="match status" value="1"/>
</dbReference>
<dbReference type="PROSITE" id="PS00770">
    <property type="entry name" value="AA_TRANSFER_CLASS_4"/>
    <property type="match status" value="1"/>
</dbReference>
<dbReference type="Gene3D" id="3.20.10.10">
    <property type="entry name" value="D-amino Acid Aminotransferase, subunit A, domain 2"/>
    <property type="match status" value="1"/>
</dbReference>
<dbReference type="SUPFAM" id="SSF56752">
    <property type="entry name" value="D-aminoacid aminotransferase-like PLP-dependent enzymes"/>
    <property type="match status" value="1"/>
</dbReference>
<dbReference type="KEGG" id="scia:HUG15_20150"/>
<dbReference type="NCBIfam" id="TIGR01123">
    <property type="entry name" value="ilvE_II"/>
    <property type="match status" value="1"/>
</dbReference>
<comment type="pathway">
    <text evidence="4 18">Amino-acid biosynthesis; L-leucine biosynthesis; L-leucine from 3-methyl-2-oxobutanoate: step 4/4.</text>
</comment>
<comment type="cofactor">
    <cofactor evidence="1 16">
        <name>pyridoxal 5'-phosphate</name>
        <dbReference type="ChEBI" id="CHEBI:597326"/>
    </cofactor>
</comment>
<dbReference type="InterPro" id="IPR018300">
    <property type="entry name" value="Aminotrans_IV_CS"/>
</dbReference>
<evidence type="ECO:0000256" key="11">
    <source>
        <dbReference type="ARBA" id="ARBA00048212"/>
    </source>
</evidence>
<evidence type="ECO:0000256" key="5">
    <source>
        <dbReference type="ARBA" id="ARBA00009320"/>
    </source>
</evidence>
<evidence type="ECO:0000256" key="15">
    <source>
        <dbReference type="RuleBase" id="RU004106"/>
    </source>
</evidence>
<evidence type="ECO:0000256" key="18">
    <source>
        <dbReference type="RuleBase" id="RU004519"/>
    </source>
</evidence>
<accession>A0A7T6Z799</accession>
<sequence length="358" mass="39829">MAQQTLEVTQATTLKEKPNPATLEFGKQFSDHMFMMDYTSDEGWHDPRIVPYQPLTLDPAAMVFHYGQTVFEGLKAYRSNDGDIRLFRPEENFRRLNQSCDRLCIPKVNEEAMLDYLKELVKLDKEWIPTNAGTSLYVRPFIISTEATLDVSPARTYTLMVILSPVGSFYKGGIDPVSIFVEDEYTRAAPGGTGNAKTAGNYSGAYKAQNRAADHQKAQVLWLDGVEKKYIEEVGSMNVFFKIDGEIHTPALNGSILEGITRKSVIELLESEGMPVRERKISIEEVIAANESGSLQEVFGTGTAAVISPVGRLEYKGHDYVINDGAMGETARWLHETLVGIQTGELEDPFGWSVLIEG</sequence>
<evidence type="ECO:0000256" key="6">
    <source>
        <dbReference type="ARBA" id="ARBA00022576"/>
    </source>
</evidence>
<dbReference type="CDD" id="cd01557">
    <property type="entry name" value="BCAT_beta_family"/>
    <property type="match status" value="1"/>
</dbReference>
<comment type="similarity">
    <text evidence="5 15">Belongs to the class-IV pyridoxal-phosphate-dependent aminotransferase family.</text>
</comment>
<dbReference type="UniPathway" id="UPA00047">
    <property type="reaction ID" value="UER00058"/>
</dbReference>
<evidence type="ECO:0000256" key="4">
    <source>
        <dbReference type="ARBA" id="ARBA00005072"/>
    </source>
</evidence>
<keyword evidence="9 16" id="KW-0663">Pyridoxal phosphate</keyword>
<keyword evidence="20" id="KW-1185">Reference proteome</keyword>
<proteinExistence type="inferred from homology"/>
<dbReference type="InterPro" id="IPR043131">
    <property type="entry name" value="BCAT-like_N"/>
</dbReference>
<dbReference type="UniPathway" id="UPA00048">
    <property type="reaction ID" value="UER00073"/>
</dbReference>
<evidence type="ECO:0000256" key="12">
    <source>
        <dbReference type="ARBA" id="ARBA00048798"/>
    </source>
</evidence>
<dbReference type="EC" id="2.6.1.42" evidence="17"/>
<evidence type="ECO:0000256" key="7">
    <source>
        <dbReference type="ARBA" id="ARBA00022605"/>
    </source>
</evidence>
<evidence type="ECO:0000256" key="9">
    <source>
        <dbReference type="ARBA" id="ARBA00022898"/>
    </source>
</evidence>
<evidence type="ECO:0000256" key="3">
    <source>
        <dbReference type="ARBA" id="ARBA00004931"/>
    </source>
</evidence>
<dbReference type="PANTHER" id="PTHR11825:SF44">
    <property type="entry name" value="BRANCHED-CHAIN-AMINO-ACID AMINOTRANSFERASE"/>
    <property type="match status" value="1"/>
</dbReference>
<dbReference type="Pfam" id="PF01063">
    <property type="entry name" value="Aminotran_4"/>
    <property type="match status" value="1"/>
</dbReference>
<comment type="pathway">
    <text evidence="3 18">Amino-acid biosynthesis; L-valine biosynthesis; L-valine from pyruvate: step 4/4.</text>
</comment>
<evidence type="ECO:0000313" key="19">
    <source>
        <dbReference type="EMBL" id="QQK77666.1"/>
    </source>
</evidence>
<dbReference type="UniPathway" id="UPA00049">
    <property type="reaction ID" value="UER00062"/>
</dbReference>
<dbReference type="InterPro" id="IPR001544">
    <property type="entry name" value="Aminotrans_IV"/>
</dbReference>
<dbReference type="AlphaFoldDB" id="A0A7T6Z799"/>
<dbReference type="Gene3D" id="3.30.470.10">
    <property type="match status" value="1"/>
</dbReference>
<dbReference type="NCBIfam" id="NF009897">
    <property type="entry name" value="PRK13357.1"/>
    <property type="match status" value="1"/>
</dbReference>
<protein>
    <recommendedName>
        <fullName evidence="17">Branched-chain-amino-acid aminotransferase</fullName>
        <ecNumber evidence="17">2.6.1.42</ecNumber>
    </recommendedName>
</protein>
<dbReference type="GO" id="GO:0009097">
    <property type="term" value="P:isoleucine biosynthetic process"/>
    <property type="evidence" value="ECO:0007669"/>
    <property type="project" value="UniProtKB-UniPathway"/>
</dbReference>
<evidence type="ECO:0000256" key="16">
    <source>
        <dbReference type="RuleBase" id="RU004516"/>
    </source>
</evidence>
<dbReference type="GO" id="GO:0009098">
    <property type="term" value="P:L-leucine biosynthetic process"/>
    <property type="evidence" value="ECO:0007669"/>
    <property type="project" value="UniProtKB-UniPathway"/>
</dbReference>
<dbReference type="InterPro" id="IPR033939">
    <property type="entry name" value="BCAT_family"/>
</dbReference>
<comment type="pathway">
    <text evidence="2 18">Amino-acid biosynthesis; L-isoleucine biosynthesis; L-isoleucine from 2-oxobutanoate: step 4/4.</text>
</comment>
<dbReference type="PANTHER" id="PTHR11825">
    <property type="entry name" value="SUBGROUP IIII AMINOTRANSFERASE"/>
    <property type="match status" value="1"/>
</dbReference>
<dbReference type="InterPro" id="IPR036038">
    <property type="entry name" value="Aminotransferase-like"/>
</dbReference>
<evidence type="ECO:0000256" key="1">
    <source>
        <dbReference type="ARBA" id="ARBA00001933"/>
    </source>
</evidence>
<keyword evidence="8 17" id="KW-0808">Transferase</keyword>
<dbReference type="InterPro" id="IPR043132">
    <property type="entry name" value="BCAT-like_C"/>
</dbReference>
<dbReference type="PIRSF" id="PIRSF006468">
    <property type="entry name" value="BCAT1"/>
    <property type="match status" value="1"/>
</dbReference>
<evidence type="ECO:0000256" key="2">
    <source>
        <dbReference type="ARBA" id="ARBA00004824"/>
    </source>
</evidence>
<evidence type="ECO:0000256" key="17">
    <source>
        <dbReference type="RuleBase" id="RU004517"/>
    </source>
</evidence>
<evidence type="ECO:0000256" key="13">
    <source>
        <dbReference type="ARBA" id="ARBA00049229"/>
    </source>
</evidence>
<comment type="catalytic activity">
    <reaction evidence="13 17">
        <text>L-leucine + 2-oxoglutarate = 4-methyl-2-oxopentanoate + L-glutamate</text>
        <dbReference type="Rhea" id="RHEA:18321"/>
        <dbReference type="ChEBI" id="CHEBI:16810"/>
        <dbReference type="ChEBI" id="CHEBI:17865"/>
        <dbReference type="ChEBI" id="CHEBI:29985"/>
        <dbReference type="ChEBI" id="CHEBI:57427"/>
        <dbReference type="EC" id="2.6.1.42"/>
    </reaction>
</comment>
<organism evidence="19 20">
    <name type="scientific">Salicibibacter cibarius</name>
    <dbReference type="NCBI Taxonomy" id="2743000"/>
    <lineage>
        <taxon>Bacteria</taxon>
        <taxon>Bacillati</taxon>
        <taxon>Bacillota</taxon>
        <taxon>Bacilli</taxon>
        <taxon>Bacillales</taxon>
        <taxon>Bacillaceae</taxon>
        <taxon>Salicibibacter</taxon>
    </lineage>
</organism>
<evidence type="ECO:0000256" key="10">
    <source>
        <dbReference type="ARBA" id="ARBA00023304"/>
    </source>
</evidence>
<keyword evidence="6 17" id="KW-0032">Aminotransferase</keyword>
<reference evidence="19 20" key="1">
    <citation type="submission" date="2020-06" db="EMBL/GenBank/DDBJ databases">
        <title>Genomic analysis of Salicibibacter sp. NKC5-3.</title>
        <authorList>
            <person name="Oh Y.J."/>
        </authorList>
    </citation>
    <scope>NUCLEOTIDE SEQUENCE [LARGE SCALE GENOMIC DNA]</scope>
    <source>
        <strain evidence="19 20">NKC5-3</strain>
    </source>
</reference>
<dbReference type="GO" id="GO:0004084">
    <property type="term" value="F:branched-chain-amino-acid transaminase activity"/>
    <property type="evidence" value="ECO:0007669"/>
    <property type="project" value="UniProtKB-EC"/>
</dbReference>
<evidence type="ECO:0000313" key="20">
    <source>
        <dbReference type="Proteomes" id="UP000595823"/>
    </source>
</evidence>
<comment type="catalytic activity">
    <reaction evidence="11 17">
        <text>L-valine + 2-oxoglutarate = 3-methyl-2-oxobutanoate + L-glutamate</text>
        <dbReference type="Rhea" id="RHEA:24813"/>
        <dbReference type="ChEBI" id="CHEBI:11851"/>
        <dbReference type="ChEBI" id="CHEBI:16810"/>
        <dbReference type="ChEBI" id="CHEBI:29985"/>
        <dbReference type="ChEBI" id="CHEBI:57762"/>
        <dbReference type="EC" id="2.6.1.42"/>
    </reaction>
</comment>
<name>A0A7T6Z799_9BACI</name>
<dbReference type="InterPro" id="IPR005786">
    <property type="entry name" value="B_amino_transII"/>
</dbReference>
<comment type="catalytic activity">
    <reaction evidence="12 17">
        <text>L-isoleucine + 2-oxoglutarate = (S)-3-methyl-2-oxopentanoate + L-glutamate</text>
        <dbReference type="Rhea" id="RHEA:24801"/>
        <dbReference type="ChEBI" id="CHEBI:16810"/>
        <dbReference type="ChEBI" id="CHEBI:29985"/>
        <dbReference type="ChEBI" id="CHEBI:35146"/>
        <dbReference type="ChEBI" id="CHEBI:58045"/>
        <dbReference type="EC" id="2.6.1.42"/>
    </reaction>
</comment>